<dbReference type="AlphaFoldDB" id="A0A080LRV1"/>
<dbReference type="InterPro" id="IPR016032">
    <property type="entry name" value="Sig_transdc_resp-reg_C-effctor"/>
</dbReference>
<dbReference type="Proteomes" id="UP000020077">
    <property type="component" value="Unassembled WGS sequence"/>
</dbReference>
<feature type="domain" description="Response regulatory" evidence="7">
    <location>
        <begin position="4"/>
        <end position="121"/>
    </location>
</feature>
<dbReference type="Pfam" id="PF00196">
    <property type="entry name" value="GerE"/>
    <property type="match status" value="1"/>
</dbReference>
<evidence type="ECO:0000256" key="2">
    <source>
        <dbReference type="ARBA" id="ARBA00023015"/>
    </source>
</evidence>
<dbReference type="PANTHER" id="PTHR43214:SF41">
    <property type="entry name" value="NITRATE_NITRITE RESPONSE REGULATOR PROTEIN NARP"/>
    <property type="match status" value="1"/>
</dbReference>
<dbReference type="SUPFAM" id="SSF46894">
    <property type="entry name" value="C-terminal effector domain of the bipartite response regulators"/>
    <property type="match status" value="1"/>
</dbReference>
<comment type="caution">
    <text evidence="8">The sequence shown here is derived from an EMBL/GenBank/DDBJ whole genome shotgun (WGS) entry which is preliminary data.</text>
</comment>
<keyword evidence="1 5" id="KW-0597">Phosphoprotein</keyword>
<dbReference type="SUPFAM" id="SSF52172">
    <property type="entry name" value="CheY-like"/>
    <property type="match status" value="1"/>
</dbReference>
<evidence type="ECO:0000259" key="6">
    <source>
        <dbReference type="PROSITE" id="PS50043"/>
    </source>
</evidence>
<dbReference type="InterPro" id="IPR058245">
    <property type="entry name" value="NreC/VraR/RcsB-like_REC"/>
</dbReference>
<evidence type="ECO:0000256" key="3">
    <source>
        <dbReference type="ARBA" id="ARBA00023125"/>
    </source>
</evidence>
<evidence type="ECO:0000256" key="5">
    <source>
        <dbReference type="PROSITE-ProRule" id="PRU00169"/>
    </source>
</evidence>
<reference evidence="8 9" key="1">
    <citation type="submission" date="2014-02" db="EMBL/GenBank/DDBJ databases">
        <title>Expanding our view of genomic diversity in Candidatus Accumulibacter clades.</title>
        <authorList>
            <person name="Skennerton C.T."/>
            <person name="Barr J.J."/>
            <person name="Slater F.R."/>
            <person name="Bond P.L."/>
            <person name="Tyson G.W."/>
        </authorList>
    </citation>
    <scope>NUCLEOTIDE SEQUENCE [LARGE SCALE GENOMIC DNA]</scope>
    <source>
        <strain evidence="9">BA-91</strain>
    </source>
</reference>
<dbReference type="InterPro" id="IPR001789">
    <property type="entry name" value="Sig_transdc_resp-reg_receiver"/>
</dbReference>
<keyword evidence="2" id="KW-0805">Transcription regulation</keyword>
<dbReference type="PROSITE" id="PS50110">
    <property type="entry name" value="RESPONSE_REGULATORY"/>
    <property type="match status" value="1"/>
</dbReference>
<evidence type="ECO:0000313" key="8">
    <source>
        <dbReference type="EMBL" id="KFB71027.1"/>
    </source>
</evidence>
<gene>
    <name evidence="8" type="primary">devR</name>
    <name evidence="8" type="ORF">AW09_003861</name>
</gene>
<dbReference type="PROSITE" id="PS50043">
    <property type="entry name" value="HTH_LUXR_2"/>
    <property type="match status" value="1"/>
</dbReference>
<sequence length="219" mass="23550">MVISVAIVEDGAEFRDAFARLVADAPDMRLAGAAADLAAGMALLECGPVDVLLVDLGLPDGSGLSLIRETTRRWPENCDVMVISVFADEEHVLASLAAGATGYLLKDASPADLARQIRELHAGGSPISPRIARRLLARLPLAETLGSVPDSHESVLLTGQERSVLAYMAKGYSYHEVAALMGISPHTVTTYVKRAYRKLHVHSKTEALYELRRMGLGFD</sequence>
<feature type="modified residue" description="4-aspartylphosphate" evidence="5">
    <location>
        <position position="55"/>
    </location>
</feature>
<dbReference type="PRINTS" id="PR00038">
    <property type="entry name" value="HTHLUXR"/>
</dbReference>
<dbReference type="Gene3D" id="3.40.50.2300">
    <property type="match status" value="1"/>
</dbReference>
<evidence type="ECO:0000313" key="9">
    <source>
        <dbReference type="Proteomes" id="UP000020077"/>
    </source>
</evidence>
<protein>
    <submittedName>
        <fullName evidence="8">Transcriptional regulatory protein DevR (DosR)</fullName>
    </submittedName>
</protein>
<proteinExistence type="predicted"/>
<organism evidence="8 9">
    <name type="scientific">Candidatus Accumulibacter phosphatis</name>
    <dbReference type="NCBI Taxonomy" id="327160"/>
    <lineage>
        <taxon>Bacteria</taxon>
        <taxon>Pseudomonadati</taxon>
        <taxon>Pseudomonadota</taxon>
        <taxon>Betaproteobacteria</taxon>
        <taxon>Candidatus Accumulibacter</taxon>
    </lineage>
</organism>
<dbReference type="InterPro" id="IPR011006">
    <property type="entry name" value="CheY-like_superfamily"/>
</dbReference>
<accession>A0A080LRV1</accession>
<keyword evidence="3" id="KW-0238">DNA-binding</keyword>
<dbReference type="SMART" id="SM00421">
    <property type="entry name" value="HTH_LUXR"/>
    <property type="match status" value="1"/>
</dbReference>
<dbReference type="CDD" id="cd17535">
    <property type="entry name" value="REC_NarL-like"/>
    <property type="match status" value="1"/>
</dbReference>
<dbReference type="EMBL" id="JDVG02000607">
    <property type="protein sequence ID" value="KFB71027.1"/>
    <property type="molecule type" value="Genomic_DNA"/>
</dbReference>
<dbReference type="Pfam" id="PF00072">
    <property type="entry name" value="Response_reg"/>
    <property type="match status" value="1"/>
</dbReference>
<dbReference type="GO" id="GO:0000160">
    <property type="term" value="P:phosphorelay signal transduction system"/>
    <property type="evidence" value="ECO:0007669"/>
    <property type="project" value="InterPro"/>
</dbReference>
<evidence type="ECO:0000259" key="7">
    <source>
        <dbReference type="PROSITE" id="PS50110"/>
    </source>
</evidence>
<dbReference type="PANTHER" id="PTHR43214">
    <property type="entry name" value="TWO-COMPONENT RESPONSE REGULATOR"/>
    <property type="match status" value="1"/>
</dbReference>
<feature type="domain" description="HTH luxR-type" evidence="6">
    <location>
        <begin position="150"/>
        <end position="215"/>
    </location>
</feature>
<name>A0A080LRV1_9PROT</name>
<dbReference type="GO" id="GO:0006355">
    <property type="term" value="P:regulation of DNA-templated transcription"/>
    <property type="evidence" value="ECO:0007669"/>
    <property type="project" value="InterPro"/>
</dbReference>
<evidence type="ECO:0000256" key="4">
    <source>
        <dbReference type="ARBA" id="ARBA00023163"/>
    </source>
</evidence>
<dbReference type="CDD" id="cd06170">
    <property type="entry name" value="LuxR_C_like"/>
    <property type="match status" value="1"/>
</dbReference>
<evidence type="ECO:0000256" key="1">
    <source>
        <dbReference type="ARBA" id="ARBA00022553"/>
    </source>
</evidence>
<dbReference type="InterPro" id="IPR039420">
    <property type="entry name" value="WalR-like"/>
</dbReference>
<dbReference type="PROSITE" id="PS00622">
    <property type="entry name" value="HTH_LUXR_1"/>
    <property type="match status" value="1"/>
</dbReference>
<keyword evidence="4" id="KW-0804">Transcription</keyword>
<dbReference type="GO" id="GO:0003677">
    <property type="term" value="F:DNA binding"/>
    <property type="evidence" value="ECO:0007669"/>
    <property type="project" value="UniProtKB-KW"/>
</dbReference>
<dbReference type="SMART" id="SM00448">
    <property type="entry name" value="REC"/>
    <property type="match status" value="1"/>
</dbReference>
<dbReference type="InterPro" id="IPR000792">
    <property type="entry name" value="Tscrpt_reg_LuxR_C"/>
</dbReference>